<evidence type="ECO:0000313" key="2">
    <source>
        <dbReference type="EMBL" id="KYG82130.1"/>
    </source>
</evidence>
<dbReference type="AlphaFoldDB" id="A0A150XTR4"/>
<name>A0A150XTR4_ROSEK</name>
<dbReference type="PANTHER" id="PTHR11261:SF3">
    <property type="entry name" value="RETINOL-BINDING PROTEIN 3"/>
    <property type="match status" value="1"/>
</dbReference>
<proteinExistence type="predicted"/>
<dbReference type="InterPro" id="IPR029045">
    <property type="entry name" value="ClpP/crotonase-like_dom_sf"/>
</dbReference>
<gene>
    <name evidence="2" type="ORF">MB14_01670</name>
</gene>
<sequence length="324" mass="36109">MFFGKWLRINVKNMPRIVISLFVIFYSFGLQAQSFDQTNVVTQLAQIMDRNYVFPEKGKAMSDLILSKLKNGEYKAIESPDDLAKRLDADLKSVANDKHIRVTYNPTRFEAIQQGSPTGGRPAQGNYGFEEVDILEGNIGYLDLRGFSDIRFAEEVAKAAMDKLIQSDAIIFDLRKNGGGSPSMIRFISSYLFGDQPVHLNTFYWRPSDRYSETWTAPDLASVYKPNLPVYVLTSNYTFSAAEEFTYNLKNLKRATIIGETTGGGAHPGGPMLLTDGFIVNVPQGRAINPITKTNWEGVGVKPNIEIKADAALDKALELIKAKN</sequence>
<accession>A0A150XTR4</accession>
<dbReference type="EMBL" id="LQZQ01000001">
    <property type="protein sequence ID" value="KYG82130.1"/>
    <property type="molecule type" value="Genomic_DNA"/>
</dbReference>
<dbReference type="Gene3D" id="3.30.750.44">
    <property type="match status" value="1"/>
</dbReference>
<dbReference type="GO" id="GO:0008236">
    <property type="term" value="F:serine-type peptidase activity"/>
    <property type="evidence" value="ECO:0007669"/>
    <property type="project" value="InterPro"/>
</dbReference>
<feature type="domain" description="Tail specific protease" evidence="1">
    <location>
        <begin position="105"/>
        <end position="308"/>
    </location>
</feature>
<protein>
    <recommendedName>
        <fullName evidence="1">Tail specific protease domain-containing protein</fullName>
    </recommendedName>
</protein>
<dbReference type="SUPFAM" id="SSF52096">
    <property type="entry name" value="ClpP/crotonase"/>
    <property type="match status" value="1"/>
</dbReference>
<organism evidence="2 3">
    <name type="scientific">Roseivirga ehrenbergii (strain DSM 102268 / JCM 13514 / KCTC 12282 / NCIMB 14502 / KMM 6017)</name>
    <dbReference type="NCBI Taxonomy" id="279360"/>
    <lineage>
        <taxon>Bacteria</taxon>
        <taxon>Pseudomonadati</taxon>
        <taxon>Bacteroidota</taxon>
        <taxon>Cytophagia</taxon>
        <taxon>Cytophagales</taxon>
        <taxon>Roseivirgaceae</taxon>
        <taxon>Roseivirga</taxon>
    </lineage>
</organism>
<evidence type="ECO:0000313" key="3">
    <source>
        <dbReference type="Proteomes" id="UP000075583"/>
    </source>
</evidence>
<dbReference type="Proteomes" id="UP000075583">
    <property type="component" value="Unassembled WGS sequence"/>
</dbReference>
<dbReference type="Gene3D" id="3.90.226.10">
    <property type="entry name" value="2-enoyl-CoA Hydratase, Chain A, domain 1"/>
    <property type="match status" value="1"/>
</dbReference>
<dbReference type="PANTHER" id="PTHR11261">
    <property type="entry name" value="INTERPHOTORECEPTOR RETINOID-BINDING PROTEIN"/>
    <property type="match status" value="1"/>
</dbReference>
<keyword evidence="3" id="KW-1185">Reference proteome</keyword>
<dbReference type="CDD" id="cd07563">
    <property type="entry name" value="Peptidase_S41_IRBP"/>
    <property type="match status" value="1"/>
</dbReference>
<dbReference type="SMART" id="SM00245">
    <property type="entry name" value="TSPc"/>
    <property type="match status" value="1"/>
</dbReference>
<dbReference type="Pfam" id="PF11918">
    <property type="entry name" value="Peptidase_S41_N"/>
    <property type="match status" value="1"/>
</dbReference>
<dbReference type="OrthoDB" id="6397760at2"/>
<dbReference type="GO" id="GO:0006508">
    <property type="term" value="P:proteolysis"/>
    <property type="evidence" value="ECO:0007669"/>
    <property type="project" value="InterPro"/>
</dbReference>
<evidence type="ECO:0000259" key="1">
    <source>
        <dbReference type="SMART" id="SM00245"/>
    </source>
</evidence>
<dbReference type="STRING" id="279360.MB14_01670"/>
<reference evidence="2" key="1">
    <citation type="submission" date="2016-01" db="EMBL/GenBank/DDBJ databases">
        <title>Genome sequencing of Roseivirga ehrenbergii KMM 6017.</title>
        <authorList>
            <person name="Selvaratnam C."/>
            <person name="Thevarajoo S."/>
            <person name="Goh K.M."/>
            <person name="Ee R."/>
            <person name="Chan K.-G."/>
            <person name="Chong C.S."/>
        </authorList>
    </citation>
    <scope>NUCLEOTIDE SEQUENCE [LARGE SCALE GENOMIC DNA]</scope>
    <source>
        <strain evidence="2">KMM 6017</strain>
    </source>
</reference>
<dbReference type="Pfam" id="PF03572">
    <property type="entry name" value="Peptidase_S41"/>
    <property type="match status" value="1"/>
</dbReference>
<dbReference type="InterPro" id="IPR005151">
    <property type="entry name" value="Tail-specific_protease"/>
</dbReference>
<comment type="caution">
    <text evidence="2">The sequence shown here is derived from an EMBL/GenBank/DDBJ whole genome shotgun (WGS) entry which is preliminary data.</text>
</comment>